<organism evidence="2 3">
    <name type="scientific">Yersinia bercovieri</name>
    <dbReference type="NCBI Taxonomy" id="634"/>
    <lineage>
        <taxon>Bacteria</taxon>
        <taxon>Pseudomonadati</taxon>
        <taxon>Pseudomonadota</taxon>
        <taxon>Gammaproteobacteria</taxon>
        <taxon>Enterobacterales</taxon>
        <taxon>Yersiniaceae</taxon>
        <taxon>Yersinia</taxon>
    </lineage>
</organism>
<reference evidence="2 3" key="1">
    <citation type="submission" date="2017-10" db="EMBL/GenBank/DDBJ databases">
        <authorList>
            <person name="Banno H."/>
            <person name="Chua N.-H."/>
        </authorList>
    </citation>
    <scope>NUCLEOTIDE SEQUENCE [LARGE SCALE GENOMIC DNA]</scope>
    <source>
        <strain evidence="2 3">SCPM-O-B-7607</strain>
    </source>
</reference>
<accession>A0A2G4TYJ2</accession>
<feature type="domain" description="ImpA N-terminal" evidence="1">
    <location>
        <begin position="10"/>
        <end position="132"/>
    </location>
</feature>
<evidence type="ECO:0000259" key="1">
    <source>
        <dbReference type="Pfam" id="PF06812"/>
    </source>
</evidence>
<protein>
    <submittedName>
        <fullName evidence="2">Type VI secretion system protein TssA</fullName>
    </submittedName>
</protein>
<comment type="caution">
    <text evidence="2">The sequence shown here is derived from an EMBL/GenBank/DDBJ whole genome shotgun (WGS) entry which is preliminary data.</text>
</comment>
<dbReference type="InterPro" id="IPR017740">
    <property type="entry name" value="TssA-like"/>
</dbReference>
<dbReference type="AlphaFoldDB" id="A0A2G4TYJ2"/>
<evidence type="ECO:0000313" key="3">
    <source>
        <dbReference type="Proteomes" id="UP000229378"/>
    </source>
</evidence>
<dbReference type="PANTHER" id="PTHR37951">
    <property type="entry name" value="CYTOPLASMIC PROTEIN-RELATED"/>
    <property type="match status" value="1"/>
</dbReference>
<gene>
    <name evidence="2" type="ORF">CS533_18185</name>
</gene>
<name>A0A2G4TYJ2_YERBE</name>
<dbReference type="PANTHER" id="PTHR37951:SF1">
    <property type="entry name" value="TYPE VI SECRETION SYSTEM COMPONENT TSSA1"/>
    <property type="match status" value="1"/>
</dbReference>
<dbReference type="Pfam" id="PF06812">
    <property type="entry name" value="ImpA_N"/>
    <property type="match status" value="1"/>
</dbReference>
<dbReference type="NCBIfam" id="TIGR03363">
    <property type="entry name" value="VI_chp_8"/>
    <property type="match status" value="1"/>
</dbReference>
<dbReference type="EMBL" id="PEHN01000028">
    <property type="protein sequence ID" value="PHZ26079.1"/>
    <property type="molecule type" value="Genomic_DNA"/>
</dbReference>
<dbReference type="InterPro" id="IPR010657">
    <property type="entry name" value="ImpA_N"/>
</dbReference>
<dbReference type="Proteomes" id="UP000229378">
    <property type="component" value="Unassembled WGS sequence"/>
</dbReference>
<proteinExistence type="predicted"/>
<evidence type="ECO:0000313" key="2">
    <source>
        <dbReference type="EMBL" id="PHZ26079.1"/>
    </source>
</evidence>
<sequence length="340" mass="38034">MTSELINKLLSPINTANPCGENLEYDADFLALEQAFIGKAEQQFGDTIIPAQTPDWMLVEGLACSLLTRTKDLRIMLYLTRAWTQLRGLEGYADGLELIYQTLENYWSSLFPSLEFGGEIDPLLRTNVLAELGDKSILATCVYNSTLLKETGSEISLLAASDLLNGNNQDNPNFPGGRTRLQSELMRQQQSVTQLITDIPRYLVAIHKQVTQHLGEAAQPEFNNLLKKFNTIAQACHPPPTSQQPPMATQQLSILTPQATPAAFDWHGLQVQSRDDAQLLLEKVKNYFYLYEPSHPAPLMIDRAQKLIALDFIQIIQNLIPNGLSQLETILGQTYGEDHH</sequence>
<dbReference type="RefSeq" id="WP_099460642.1">
    <property type="nucleotide sequence ID" value="NZ_PEHN01000028.1"/>
</dbReference>